<evidence type="ECO:0008006" key="4">
    <source>
        <dbReference type="Google" id="ProtNLM"/>
    </source>
</evidence>
<keyword evidence="1" id="KW-1133">Transmembrane helix</keyword>
<evidence type="ECO:0000313" key="2">
    <source>
        <dbReference type="EMBL" id="CAE6493540.1"/>
    </source>
</evidence>
<organism evidence="2 3">
    <name type="scientific">Rhizoctonia solani</name>
    <dbReference type="NCBI Taxonomy" id="456999"/>
    <lineage>
        <taxon>Eukaryota</taxon>
        <taxon>Fungi</taxon>
        <taxon>Dikarya</taxon>
        <taxon>Basidiomycota</taxon>
        <taxon>Agaricomycotina</taxon>
        <taxon>Agaricomycetes</taxon>
        <taxon>Cantharellales</taxon>
        <taxon>Ceratobasidiaceae</taxon>
        <taxon>Rhizoctonia</taxon>
    </lineage>
</organism>
<dbReference type="AlphaFoldDB" id="A0A8H3H9M1"/>
<dbReference type="EMBL" id="CAJMWR010004294">
    <property type="protein sequence ID" value="CAE6493540.1"/>
    <property type="molecule type" value="Genomic_DNA"/>
</dbReference>
<feature type="transmembrane region" description="Helical" evidence="1">
    <location>
        <begin position="171"/>
        <end position="189"/>
    </location>
</feature>
<evidence type="ECO:0000313" key="3">
    <source>
        <dbReference type="Proteomes" id="UP000663840"/>
    </source>
</evidence>
<gene>
    <name evidence="2" type="ORF">RDB_LOCUS150890</name>
</gene>
<comment type="caution">
    <text evidence="2">The sequence shown here is derived from an EMBL/GenBank/DDBJ whole genome shotgun (WGS) entry which is preliminary data.</text>
</comment>
<dbReference type="UniPathway" id="UPA00753"/>
<proteinExistence type="predicted"/>
<dbReference type="PANTHER" id="PTHR43847:SF1">
    <property type="entry name" value="BLL3993 PROTEIN"/>
    <property type="match status" value="1"/>
</dbReference>
<dbReference type="Gene3D" id="1.20.120.1630">
    <property type="match status" value="1"/>
</dbReference>
<accession>A0A8H3H9M1</accession>
<dbReference type="Proteomes" id="UP000663840">
    <property type="component" value="Unassembled WGS sequence"/>
</dbReference>
<feature type="transmembrane region" description="Helical" evidence="1">
    <location>
        <begin position="57"/>
        <end position="79"/>
    </location>
</feature>
<dbReference type="GO" id="GO:0006656">
    <property type="term" value="P:phosphatidylcholine biosynthetic process"/>
    <property type="evidence" value="ECO:0007669"/>
    <property type="project" value="UniProtKB-UniPathway"/>
</dbReference>
<feature type="transmembrane region" description="Helical" evidence="1">
    <location>
        <begin position="15"/>
        <end position="36"/>
    </location>
</feature>
<keyword evidence="1" id="KW-0472">Membrane</keyword>
<protein>
    <recommendedName>
        <fullName evidence="4">Protein-S-isoprenylcysteine O-methyltransferase</fullName>
    </recommendedName>
</protein>
<evidence type="ECO:0000256" key="1">
    <source>
        <dbReference type="SAM" id="Phobius"/>
    </source>
</evidence>
<keyword evidence="1" id="KW-0812">Transmembrane</keyword>
<reference evidence="2" key="1">
    <citation type="submission" date="2021-01" db="EMBL/GenBank/DDBJ databases">
        <authorList>
            <person name="Kaushik A."/>
        </authorList>
    </citation>
    <scope>NUCLEOTIDE SEQUENCE</scope>
    <source>
        <strain evidence="2">AG1-1A</strain>
    </source>
</reference>
<sequence>MYIAGLGLPFAEPQALNGLACASLAGSFYLSFPGSGHWKNTEKKAGKAVHMPKGSRGLYISIAHGLVLLGPSLLFLFTIPPNKFAQPDWLTKYALPEATPRVYYVVRMGSCASLWWAGLIMTRCFKHLDAQWNYIGVRERPSLIRTGPYKIVRHPMYSCAMLVMASMTGAFWNWIPAPALGLLAALFAIKMPMEENIILGHDHMGPKYAVYKREVPYRAIPYVW</sequence>
<dbReference type="InterPro" id="IPR052527">
    <property type="entry name" value="Metal_cation-efflux_comp"/>
</dbReference>
<name>A0A8H3H9M1_9AGAM</name>
<dbReference type="PANTHER" id="PTHR43847">
    <property type="entry name" value="BLL3993 PROTEIN"/>
    <property type="match status" value="1"/>
</dbReference>